<sequence>MEDREIEYRVRPVTRFIVTRFESVGHPNGRESGGCDSKGEFDNFDTAYQVGYALCRDEHQRLGWPIGDQRIKYPEPLLPRDGAAASEPNLMPMPVA</sequence>
<feature type="region of interest" description="Disordered" evidence="1">
    <location>
        <begin position="77"/>
        <end position="96"/>
    </location>
</feature>
<dbReference type="Proteomes" id="UP000429484">
    <property type="component" value="Unassembled WGS sequence"/>
</dbReference>
<organism evidence="2 3">
    <name type="scientific">Rhizobium meliloti</name>
    <name type="common">Ensifer meliloti</name>
    <name type="synonym">Sinorhizobium meliloti</name>
    <dbReference type="NCBI Taxonomy" id="382"/>
    <lineage>
        <taxon>Bacteria</taxon>
        <taxon>Pseudomonadati</taxon>
        <taxon>Pseudomonadota</taxon>
        <taxon>Alphaproteobacteria</taxon>
        <taxon>Hyphomicrobiales</taxon>
        <taxon>Rhizobiaceae</taxon>
        <taxon>Sinorhizobium/Ensifer group</taxon>
        <taxon>Sinorhizobium</taxon>
    </lineage>
</organism>
<evidence type="ECO:0000313" key="3">
    <source>
        <dbReference type="Proteomes" id="UP000429484"/>
    </source>
</evidence>
<proteinExistence type="predicted"/>
<protein>
    <recommendedName>
        <fullName evidence="4">DUF982 domain-containing protein</fullName>
    </recommendedName>
</protein>
<comment type="caution">
    <text evidence="2">The sequence shown here is derived from an EMBL/GenBank/DDBJ whole genome shotgun (WGS) entry which is preliminary data.</text>
</comment>
<evidence type="ECO:0008006" key="4">
    <source>
        <dbReference type="Google" id="ProtNLM"/>
    </source>
</evidence>
<gene>
    <name evidence="2" type="ORF">GHK53_20235</name>
</gene>
<evidence type="ECO:0000313" key="2">
    <source>
        <dbReference type="EMBL" id="MQW35043.1"/>
    </source>
</evidence>
<dbReference type="AlphaFoldDB" id="A0AAW9TT65"/>
<accession>A0AAW9TT65</accession>
<dbReference type="RefSeq" id="WP_127635576.1">
    <property type="nucleotide sequence ID" value="NZ_JAMKQB010000051.1"/>
</dbReference>
<dbReference type="EMBL" id="WISR01000163">
    <property type="protein sequence ID" value="MQW35043.1"/>
    <property type="molecule type" value="Genomic_DNA"/>
</dbReference>
<evidence type="ECO:0000256" key="1">
    <source>
        <dbReference type="SAM" id="MobiDB-lite"/>
    </source>
</evidence>
<reference evidence="2 3" key="1">
    <citation type="journal article" date="2013" name="Genome Biol.">
        <title>Comparative genomics of the core and accessory genomes of 48 Sinorhizobium strains comprising five genospecies.</title>
        <authorList>
            <person name="Sugawara M."/>
            <person name="Epstein B."/>
            <person name="Badgley B.D."/>
            <person name="Unno T."/>
            <person name="Xu L."/>
            <person name="Reese J."/>
            <person name="Gyaneshwar P."/>
            <person name="Denny R."/>
            <person name="Mudge J."/>
            <person name="Bharti A.K."/>
            <person name="Farmer A.D."/>
            <person name="May G.D."/>
            <person name="Woodward J.E."/>
            <person name="Medigue C."/>
            <person name="Vallenet D."/>
            <person name="Lajus A."/>
            <person name="Rouy Z."/>
            <person name="Martinez-Vaz B."/>
            <person name="Tiffin P."/>
            <person name="Young N.D."/>
            <person name="Sadowsky M.J."/>
        </authorList>
    </citation>
    <scope>NUCLEOTIDE SEQUENCE [LARGE SCALE GENOMIC DNA]</scope>
    <source>
        <strain evidence="2 3">N6B1</strain>
    </source>
</reference>
<name>A0AAW9TT65_RHIML</name>